<feature type="compositionally biased region" description="Basic and acidic residues" evidence="1">
    <location>
        <begin position="39"/>
        <end position="61"/>
    </location>
</feature>
<organism evidence="4 5">
    <name type="scientific">Clydaea vesicula</name>
    <dbReference type="NCBI Taxonomy" id="447962"/>
    <lineage>
        <taxon>Eukaryota</taxon>
        <taxon>Fungi</taxon>
        <taxon>Fungi incertae sedis</taxon>
        <taxon>Chytridiomycota</taxon>
        <taxon>Chytridiomycota incertae sedis</taxon>
        <taxon>Chytridiomycetes</taxon>
        <taxon>Lobulomycetales</taxon>
        <taxon>Lobulomycetaceae</taxon>
        <taxon>Clydaea</taxon>
    </lineage>
</organism>
<dbReference type="GO" id="GO:0005814">
    <property type="term" value="C:centriole"/>
    <property type="evidence" value="ECO:0007669"/>
    <property type="project" value="TreeGrafter"/>
</dbReference>
<keyword evidence="5" id="KW-1185">Reference proteome</keyword>
<accession>A0AAD5TYN4</accession>
<evidence type="ECO:0000313" key="5">
    <source>
        <dbReference type="Proteomes" id="UP001211065"/>
    </source>
</evidence>
<dbReference type="PANTHER" id="PTHR12969:SF7">
    <property type="entry name" value="INTRAFLAGELLAR TRANSPORT PROTEIN 52 HOMOLOG"/>
    <property type="match status" value="1"/>
</dbReference>
<dbReference type="InterPro" id="IPR055460">
    <property type="entry name" value="IFT52_central"/>
</dbReference>
<feature type="compositionally biased region" description="Polar residues" evidence="1">
    <location>
        <begin position="25"/>
        <end position="35"/>
    </location>
</feature>
<feature type="domain" description="IFT52 central" evidence="2">
    <location>
        <begin position="341"/>
        <end position="383"/>
    </location>
</feature>
<dbReference type="AlphaFoldDB" id="A0AAD5TYN4"/>
<dbReference type="InterPro" id="IPR039975">
    <property type="entry name" value="IFT52"/>
</dbReference>
<dbReference type="Proteomes" id="UP001211065">
    <property type="component" value="Unassembled WGS sequence"/>
</dbReference>
<proteinExistence type="predicted"/>
<dbReference type="PANTHER" id="PTHR12969">
    <property type="entry name" value="NGD5/OSM-6/IFT52"/>
    <property type="match status" value="1"/>
</dbReference>
<dbReference type="EMBL" id="JADGJW010000940">
    <property type="protein sequence ID" value="KAJ3209464.1"/>
    <property type="molecule type" value="Genomic_DNA"/>
</dbReference>
<feature type="non-terminal residue" evidence="4">
    <location>
        <position position="383"/>
    </location>
</feature>
<dbReference type="GO" id="GO:0060271">
    <property type="term" value="P:cilium assembly"/>
    <property type="evidence" value="ECO:0007669"/>
    <property type="project" value="TreeGrafter"/>
</dbReference>
<evidence type="ECO:0000259" key="2">
    <source>
        <dbReference type="Pfam" id="PF23352"/>
    </source>
</evidence>
<dbReference type="InterPro" id="IPR055458">
    <property type="entry name" value="IFT52_GIFT"/>
</dbReference>
<dbReference type="GO" id="GO:0042073">
    <property type="term" value="P:intraciliary transport"/>
    <property type="evidence" value="ECO:0007669"/>
    <property type="project" value="TreeGrafter"/>
</dbReference>
<evidence type="ECO:0000313" key="4">
    <source>
        <dbReference type="EMBL" id="KAJ3209464.1"/>
    </source>
</evidence>
<sequence>MLSSPRTSISQKSLNSLNGKRPQAARSQNSLSGSKKNLLFKESREDNLPNKKETELSKKTAGENAIVNQSNNLILFNISKREMFTPSNGFKSLQKRLKKIGKIGIYKEETINFAKLSEASLIIFGAPKEPFTSSEFTALKQYLERGGSILFLTGEGGDAQFNTNFNYLLEDYGMSVNSDAVTRTVYFKYFHPKEVYITNGVLNRELNKAGGKKVNNTEAQNNFLPPEQGKFNPSSLSFVYPFGATLNVQKPAIPIFSSGTASYPLNRPIGGVYLNPSGKGKLLVMGSVQMFGDQYIEKEENGKIFDVILQWLTTDKIVLNTIDSNEPDVSDYHYLPATAKLAESVRSCLQESEELPKDFTSMFELNLFKFDTSFISTSLNLYE</sequence>
<comment type="caution">
    <text evidence="4">The sequence shown here is derived from an EMBL/GenBank/DDBJ whole genome shotgun (WGS) entry which is preliminary data.</text>
</comment>
<feature type="compositionally biased region" description="Polar residues" evidence="1">
    <location>
        <begin position="1"/>
        <end position="18"/>
    </location>
</feature>
<protein>
    <submittedName>
        <fullName evidence="4">Intraflagellar transport protein 52</fullName>
    </submittedName>
</protein>
<evidence type="ECO:0000259" key="3">
    <source>
        <dbReference type="Pfam" id="PF23355"/>
    </source>
</evidence>
<dbReference type="GO" id="GO:0030992">
    <property type="term" value="C:intraciliary transport particle B"/>
    <property type="evidence" value="ECO:0007669"/>
    <property type="project" value="TreeGrafter"/>
</dbReference>
<feature type="region of interest" description="Disordered" evidence="1">
    <location>
        <begin position="1"/>
        <end position="62"/>
    </location>
</feature>
<dbReference type="GO" id="GO:0005929">
    <property type="term" value="C:cilium"/>
    <property type="evidence" value="ECO:0007669"/>
    <property type="project" value="TreeGrafter"/>
</dbReference>
<name>A0AAD5TYN4_9FUNG</name>
<reference evidence="4" key="1">
    <citation type="submission" date="2020-05" db="EMBL/GenBank/DDBJ databases">
        <title>Phylogenomic resolution of chytrid fungi.</title>
        <authorList>
            <person name="Stajich J.E."/>
            <person name="Amses K."/>
            <person name="Simmons R."/>
            <person name="Seto K."/>
            <person name="Myers J."/>
            <person name="Bonds A."/>
            <person name="Quandt C.A."/>
            <person name="Barry K."/>
            <person name="Liu P."/>
            <person name="Grigoriev I."/>
            <person name="Longcore J.E."/>
            <person name="James T.Y."/>
        </authorList>
    </citation>
    <scope>NUCLEOTIDE SEQUENCE</scope>
    <source>
        <strain evidence="4">JEL0476</strain>
    </source>
</reference>
<dbReference type="Pfam" id="PF23355">
    <property type="entry name" value="IFT52_GIFT"/>
    <property type="match status" value="1"/>
</dbReference>
<dbReference type="Pfam" id="PF23352">
    <property type="entry name" value="IFT52_central"/>
    <property type="match status" value="1"/>
</dbReference>
<evidence type="ECO:0000256" key="1">
    <source>
        <dbReference type="SAM" id="MobiDB-lite"/>
    </source>
</evidence>
<feature type="domain" description="IFT52 GIFT" evidence="3">
    <location>
        <begin position="74"/>
        <end position="324"/>
    </location>
</feature>
<gene>
    <name evidence="4" type="primary">IFT52</name>
    <name evidence="4" type="ORF">HK099_008513</name>
</gene>